<keyword evidence="2" id="KW-1185">Reference proteome</keyword>
<sequence>MMWRKLYRRGDNKCVSLSTLDFSALCLAQILSLYSPSIVHAISYHKLIHRYLWRTVDKRFHGHICLVTLRTLESVEVPSHGDSTRSRRIGAIKFKSGDKKSWL</sequence>
<organism evidence="1 2">
    <name type="scientific">Armillaria gallica</name>
    <name type="common">Bulbous honey fungus</name>
    <name type="synonym">Armillaria bulbosa</name>
    <dbReference type="NCBI Taxonomy" id="47427"/>
    <lineage>
        <taxon>Eukaryota</taxon>
        <taxon>Fungi</taxon>
        <taxon>Dikarya</taxon>
        <taxon>Basidiomycota</taxon>
        <taxon>Agaricomycotina</taxon>
        <taxon>Agaricomycetes</taxon>
        <taxon>Agaricomycetidae</taxon>
        <taxon>Agaricales</taxon>
        <taxon>Marasmiineae</taxon>
        <taxon>Physalacriaceae</taxon>
        <taxon>Armillaria</taxon>
    </lineage>
</organism>
<gene>
    <name evidence="1" type="ORF">ARMGADRAFT_430026</name>
</gene>
<name>A0A2H3DGX0_ARMGA</name>
<dbReference type="EMBL" id="KZ293673">
    <property type="protein sequence ID" value="PBK88337.1"/>
    <property type="molecule type" value="Genomic_DNA"/>
</dbReference>
<dbReference type="InParanoid" id="A0A2H3DGX0"/>
<accession>A0A2H3DGX0</accession>
<reference evidence="2" key="1">
    <citation type="journal article" date="2017" name="Nat. Ecol. Evol.">
        <title>Genome expansion and lineage-specific genetic innovations in the forest pathogenic fungi Armillaria.</title>
        <authorList>
            <person name="Sipos G."/>
            <person name="Prasanna A.N."/>
            <person name="Walter M.C."/>
            <person name="O'Connor E."/>
            <person name="Balint B."/>
            <person name="Krizsan K."/>
            <person name="Kiss B."/>
            <person name="Hess J."/>
            <person name="Varga T."/>
            <person name="Slot J."/>
            <person name="Riley R."/>
            <person name="Boka B."/>
            <person name="Rigling D."/>
            <person name="Barry K."/>
            <person name="Lee J."/>
            <person name="Mihaltcheva S."/>
            <person name="LaButti K."/>
            <person name="Lipzen A."/>
            <person name="Waldron R."/>
            <person name="Moloney N.M."/>
            <person name="Sperisen C."/>
            <person name="Kredics L."/>
            <person name="Vagvoelgyi C."/>
            <person name="Patrignani A."/>
            <person name="Fitzpatrick D."/>
            <person name="Nagy I."/>
            <person name="Doyle S."/>
            <person name="Anderson J.B."/>
            <person name="Grigoriev I.V."/>
            <person name="Gueldener U."/>
            <person name="Muensterkoetter M."/>
            <person name="Nagy L.G."/>
        </authorList>
    </citation>
    <scope>NUCLEOTIDE SEQUENCE [LARGE SCALE GENOMIC DNA]</scope>
    <source>
        <strain evidence="2">Ar21-2</strain>
    </source>
</reference>
<dbReference type="AlphaFoldDB" id="A0A2H3DGX0"/>
<evidence type="ECO:0000313" key="2">
    <source>
        <dbReference type="Proteomes" id="UP000217790"/>
    </source>
</evidence>
<evidence type="ECO:0000313" key="1">
    <source>
        <dbReference type="EMBL" id="PBK88337.1"/>
    </source>
</evidence>
<dbReference type="Proteomes" id="UP000217790">
    <property type="component" value="Unassembled WGS sequence"/>
</dbReference>
<proteinExistence type="predicted"/>
<protein>
    <submittedName>
        <fullName evidence="1">Uncharacterized protein</fullName>
    </submittedName>
</protein>